<name>A0A5C6D510_9BACT</name>
<dbReference type="Proteomes" id="UP000319143">
    <property type="component" value="Unassembled WGS sequence"/>
</dbReference>
<proteinExistence type="predicted"/>
<dbReference type="EMBL" id="SJPV01000013">
    <property type="protein sequence ID" value="TWU32233.1"/>
    <property type="molecule type" value="Genomic_DNA"/>
</dbReference>
<evidence type="ECO:0000313" key="2">
    <source>
        <dbReference type="Proteomes" id="UP000319143"/>
    </source>
</evidence>
<dbReference type="AlphaFoldDB" id="A0A5C6D510"/>
<keyword evidence="2" id="KW-1185">Reference proteome</keyword>
<comment type="caution">
    <text evidence="1">The sequence shown here is derived from an EMBL/GenBank/DDBJ whole genome shotgun (WGS) entry which is preliminary data.</text>
</comment>
<gene>
    <name evidence="1" type="ORF">Poly41_57180</name>
</gene>
<reference evidence="1 2" key="1">
    <citation type="submission" date="2019-02" db="EMBL/GenBank/DDBJ databases">
        <title>Deep-cultivation of Planctomycetes and their phenomic and genomic characterization uncovers novel biology.</title>
        <authorList>
            <person name="Wiegand S."/>
            <person name="Jogler M."/>
            <person name="Boedeker C."/>
            <person name="Pinto D."/>
            <person name="Vollmers J."/>
            <person name="Rivas-Marin E."/>
            <person name="Kohn T."/>
            <person name="Peeters S.H."/>
            <person name="Heuer A."/>
            <person name="Rast P."/>
            <person name="Oberbeckmann S."/>
            <person name="Bunk B."/>
            <person name="Jeske O."/>
            <person name="Meyerdierks A."/>
            <person name="Storesund J.E."/>
            <person name="Kallscheuer N."/>
            <person name="Luecker S."/>
            <person name="Lage O.M."/>
            <person name="Pohl T."/>
            <person name="Merkel B.J."/>
            <person name="Hornburger P."/>
            <person name="Mueller R.-W."/>
            <person name="Bruemmer F."/>
            <person name="Labrenz M."/>
            <person name="Spormann A.M."/>
            <person name="Op Den Camp H."/>
            <person name="Overmann J."/>
            <person name="Amann R."/>
            <person name="Jetten M.S.M."/>
            <person name="Mascher T."/>
            <person name="Medema M.H."/>
            <person name="Devos D.P."/>
            <person name="Kaster A.-K."/>
            <person name="Ovreas L."/>
            <person name="Rohde M."/>
            <person name="Galperin M.Y."/>
            <person name="Jogler C."/>
        </authorList>
    </citation>
    <scope>NUCLEOTIDE SEQUENCE [LARGE SCALE GENOMIC DNA]</scope>
    <source>
        <strain evidence="1 2">Poly41</strain>
    </source>
</reference>
<evidence type="ECO:0000313" key="1">
    <source>
        <dbReference type="EMBL" id="TWU32233.1"/>
    </source>
</evidence>
<sequence length="116" mass="12427">MIAGVQALACVGVPGPSLQAKAWTPTSGSMELQLTGIPVFSVVMQRIADPNLNGELAANRLNTYSVPSVVRVEAENKYYSKEAHQKLLGEASPGSGLVSGVQRNLPLSLWRRKESH</sequence>
<organism evidence="1 2">
    <name type="scientific">Novipirellula artificiosorum</name>
    <dbReference type="NCBI Taxonomy" id="2528016"/>
    <lineage>
        <taxon>Bacteria</taxon>
        <taxon>Pseudomonadati</taxon>
        <taxon>Planctomycetota</taxon>
        <taxon>Planctomycetia</taxon>
        <taxon>Pirellulales</taxon>
        <taxon>Pirellulaceae</taxon>
        <taxon>Novipirellula</taxon>
    </lineage>
</organism>
<protein>
    <submittedName>
        <fullName evidence="1">Uncharacterized protein</fullName>
    </submittedName>
</protein>
<accession>A0A5C6D510</accession>